<reference evidence="2" key="1">
    <citation type="submission" date="2018-02" db="EMBL/GenBank/DDBJ databases">
        <title>Rhizophora mucronata_Transcriptome.</title>
        <authorList>
            <person name="Meera S.P."/>
            <person name="Sreeshan A."/>
            <person name="Augustine A."/>
        </authorList>
    </citation>
    <scope>NUCLEOTIDE SEQUENCE</scope>
    <source>
        <tissue evidence="2">Leaf</tissue>
    </source>
</reference>
<dbReference type="GO" id="GO:0003779">
    <property type="term" value="F:actin binding"/>
    <property type="evidence" value="ECO:0007669"/>
    <property type="project" value="InterPro"/>
</dbReference>
<organism evidence="2">
    <name type="scientific">Rhizophora mucronata</name>
    <name type="common">Asiatic mangrove</name>
    <dbReference type="NCBI Taxonomy" id="61149"/>
    <lineage>
        <taxon>Eukaryota</taxon>
        <taxon>Viridiplantae</taxon>
        <taxon>Streptophyta</taxon>
        <taxon>Embryophyta</taxon>
        <taxon>Tracheophyta</taxon>
        <taxon>Spermatophyta</taxon>
        <taxon>Magnoliopsida</taxon>
        <taxon>eudicotyledons</taxon>
        <taxon>Gunneridae</taxon>
        <taxon>Pentapetalae</taxon>
        <taxon>rosids</taxon>
        <taxon>fabids</taxon>
        <taxon>Malpighiales</taxon>
        <taxon>Rhizophoraceae</taxon>
        <taxon>Rhizophora</taxon>
    </lineage>
</organism>
<dbReference type="GO" id="GO:0010119">
    <property type="term" value="P:regulation of stomatal movement"/>
    <property type="evidence" value="ECO:0007669"/>
    <property type="project" value="InterPro"/>
</dbReference>
<accession>A0A2P2JDM1</accession>
<dbReference type="GO" id="GO:0007015">
    <property type="term" value="P:actin filament organization"/>
    <property type="evidence" value="ECO:0007669"/>
    <property type="project" value="InterPro"/>
</dbReference>
<dbReference type="EMBL" id="GGEC01011070">
    <property type="protein sequence ID" value="MBW91553.1"/>
    <property type="molecule type" value="Transcribed_RNA"/>
</dbReference>
<dbReference type="Gene3D" id="2.60.40.2700">
    <property type="match status" value="1"/>
</dbReference>
<dbReference type="PANTHER" id="PTHR31172:SF7">
    <property type="entry name" value="STOMATAL CLOSURE-RELATED ACTIN-BINDING PROTEIN 3"/>
    <property type="match status" value="1"/>
</dbReference>
<evidence type="ECO:0000259" key="1">
    <source>
        <dbReference type="Pfam" id="PF16709"/>
    </source>
</evidence>
<dbReference type="Pfam" id="PF16709">
    <property type="entry name" value="SCAB-Ig"/>
    <property type="match status" value="1"/>
</dbReference>
<dbReference type="InterPro" id="IPR032015">
    <property type="entry name" value="SCAB-Ig"/>
</dbReference>
<sequence>MSKRAEENRSSLYLLDGTETLGSCLQLHPRSDSAPLLSKCSIQWHRLSSDGSQKEVISGILSITAPRLG</sequence>
<dbReference type="AlphaFoldDB" id="A0A2P2JDM1"/>
<dbReference type="PANTHER" id="PTHR31172">
    <property type="entry name" value="STOMATAL CLOSURE-RELATED ACTIN-BINDING PROTEIN 1"/>
    <property type="match status" value="1"/>
</dbReference>
<evidence type="ECO:0000313" key="2">
    <source>
        <dbReference type="EMBL" id="MBW91553.1"/>
    </source>
</evidence>
<feature type="domain" description="Stomatal closure-related actin-binding protein Ig" evidence="1">
    <location>
        <begin position="13"/>
        <end position="61"/>
    </location>
</feature>
<proteinExistence type="predicted"/>
<protein>
    <submittedName>
        <fullName evidence="2">Stomatal closure-related actin-binding protein 2-like</fullName>
    </submittedName>
</protein>
<name>A0A2P2JDM1_RHIMU</name>
<dbReference type="InterPro" id="IPR039640">
    <property type="entry name" value="SCAB"/>
</dbReference>